<sequence>MYIYQRCIGCLYGARKCSGGFCMTSSGFHLEIFSRPLKPMVDIWVNIS</sequence>
<protein>
    <submittedName>
        <fullName evidence="1">Uncharacterized protein</fullName>
    </submittedName>
</protein>
<name>A0A2P2PQK2_RHIMU</name>
<organism evidence="1">
    <name type="scientific">Rhizophora mucronata</name>
    <name type="common">Asiatic mangrove</name>
    <dbReference type="NCBI Taxonomy" id="61149"/>
    <lineage>
        <taxon>Eukaryota</taxon>
        <taxon>Viridiplantae</taxon>
        <taxon>Streptophyta</taxon>
        <taxon>Embryophyta</taxon>
        <taxon>Tracheophyta</taxon>
        <taxon>Spermatophyta</taxon>
        <taxon>Magnoliopsida</taxon>
        <taxon>eudicotyledons</taxon>
        <taxon>Gunneridae</taxon>
        <taxon>Pentapetalae</taxon>
        <taxon>rosids</taxon>
        <taxon>fabids</taxon>
        <taxon>Malpighiales</taxon>
        <taxon>Rhizophoraceae</taxon>
        <taxon>Rhizophora</taxon>
    </lineage>
</organism>
<proteinExistence type="predicted"/>
<dbReference type="EMBL" id="GGEC01076520">
    <property type="protein sequence ID" value="MBX57004.1"/>
    <property type="molecule type" value="Transcribed_RNA"/>
</dbReference>
<evidence type="ECO:0000313" key="1">
    <source>
        <dbReference type="EMBL" id="MBX57004.1"/>
    </source>
</evidence>
<dbReference type="AlphaFoldDB" id="A0A2P2PQK2"/>
<reference evidence="1" key="1">
    <citation type="submission" date="2018-02" db="EMBL/GenBank/DDBJ databases">
        <title>Rhizophora mucronata_Transcriptome.</title>
        <authorList>
            <person name="Meera S.P."/>
            <person name="Sreeshan A."/>
            <person name="Augustine A."/>
        </authorList>
    </citation>
    <scope>NUCLEOTIDE SEQUENCE</scope>
    <source>
        <tissue evidence="1">Leaf</tissue>
    </source>
</reference>
<accession>A0A2P2PQK2</accession>